<dbReference type="SUPFAM" id="SSF52833">
    <property type="entry name" value="Thioredoxin-like"/>
    <property type="match status" value="1"/>
</dbReference>
<dbReference type="PATRIC" id="fig|1392540.3.peg.444"/>
<keyword evidence="2" id="KW-0808">Transferase</keyword>
<dbReference type="OrthoDB" id="5958450at2"/>
<comment type="caution">
    <text evidence="5">The sequence shown here is derived from an EMBL/GenBank/DDBJ whole genome shotgun (WGS) entry which is preliminary data.</text>
</comment>
<gene>
    <name evidence="5" type="ORF">P256_00454</name>
</gene>
<feature type="domain" description="GST N-terminal" evidence="3">
    <location>
        <begin position="1"/>
        <end position="82"/>
    </location>
</feature>
<dbReference type="FunFam" id="3.40.30.10:FF:000039">
    <property type="entry name" value="Glutathione S-transferase domain"/>
    <property type="match status" value="1"/>
</dbReference>
<dbReference type="Pfam" id="PF00043">
    <property type="entry name" value="GST_C"/>
    <property type="match status" value="1"/>
</dbReference>
<dbReference type="AlphaFoldDB" id="V2TV70"/>
<dbReference type="Gene3D" id="1.20.1050.10">
    <property type="match status" value="1"/>
</dbReference>
<dbReference type="SFLD" id="SFLDG01150">
    <property type="entry name" value="Main.1:_Beta-like"/>
    <property type="match status" value="1"/>
</dbReference>
<dbReference type="InterPro" id="IPR040079">
    <property type="entry name" value="Glutathione_S-Trfase"/>
</dbReference>
<dbReference type="HOGENOM" id="CLU_011226_6_2_6"/>
<dbReference type="InterPro" id="IPR010987">
    <property type="entry name" value="Glutathione-S-Trfase_C-like"/>
</dbReference>
<dbReference type="EMBL" id="AYER01000003">
    <property type="protein sequence ID" value="ESK40015.1"/>
    <property type="molecule type" value="Genomic_DNA"/>
</dbReference>
<dbReference type="PANTHER" id="PTHR44051">
    <property type="entry name" value="GLUTATHIONE S-TRANSFERASE-RELATED"/>
    <property type="match status" value="1"/>
</dbReference>
<dbReference type="InterPro" id="IPR036249">
    <property type="entry name" value="Thioredoxin-like_sf"/>
</dbReference>
<evidence type="ECO:0000313" key="6">
    <source>
        <dbReference type="Proteomes" id="UP000023785"/>
    </source>
</evidence>
<evidence type="ECO:0000259" key="4">
    <source>
        <dbReference type="PROSITE" id="PS50405"/>
    </source>
</evidence>
<name>V2TV70_9GAMM</name>
<comment type="similarity">
    <text evidence="1">Belongs to the GST superfamily.</text>
</comment>
<evidence type="ECO:0008006" key="7">
    <source>
        <dbReference type="Google" id="ProtNLM"/>
    </source>
</evidence>
<dbReference type="InterPro" id="IPR004046">
    <property type="entry name" value="GST_C"/>
</dbReference>
<dbReference type="Gene3D" id="3.40.30.10">
    <property type="entry name" value="Glutaredoxin"/>
    <property type="match status" value="1"/>
</dbReference>
<dbReference type="PROSITE" id="PS50405">
    <property type="entry name" value="GST_CTER"/>
    <property type="match status" value="1"/>
</dbReference>
<accession>V2TV70</accession>
<dbReference type="eggNOG" id="COG0625">
    <property type="taxonomic scope" value="Bacteria"/>
</dbReference>
<dbReference type="PROSITE" id="PS50404">
    <property type="entry name" value="GST_NTER"/>
    <property type="match status" value="1"/>
</dbReference>
<dbReference type="SUPFAM" id="SSF47616">
    <property type="entry name" value="GST C-terminal domain-like"/>
    <property type="match status" value="1"/>
</dbReference>
<dbReference type="Pfam" id="PF13417">
    <property type="entry name" value="GST_N_3"/>
    <property type="match status" value="1"/>
</dbReference>
<dbReference type="InterPro" id="IPR004045">
    <property type="entry name" value="Glutathione_S-Trfase_N"/>
</dbReference>
<sequence>MTIKIYGRANSLNVQKVLWLAHELNLPFEHIPAGKAFGIIHTEAFLKLNPNGLIPLLEDEYTSIWESQIILRYLAEVYGKEQIWIANPQRRFQAEQWLDWYITTLLPKFTIIFYELVRTPPEQQRIEILPPIIQEIEKHLAVLEALLIKQPYISGEKFGIADIPLGLALHHWFNFNIERETHPHLEAWIQNIRQRPSFEKVAYTL</sequence>
<dbReference type="InterPro" id="IPR036282">
    <property type="entry name" value="Glutathione-S-Trfase_C_sf"/>
</dbReference>
<evidence type="ECO:0000256" key="2">
    <source>
        <dbReference type="ARBA" id="ARBA00022679"/>
    </source>
</evidence>
<protein>
    <recommendedName>
        <fullName evidence="7">Glutathione S-transferase</fullName>
    </recommendedName>
</protein>
<dbReference type="RefSeq" id="WP_023272057.1">
    <property type="nucleotide sequence ID" value="NZ_KI530712.1"/>
</dbReference>
<dbReference type="SFLD" id="SFLDG00358">
    <property type="entry name" value="Main_(cytGST)"/>
    <property type="match status" value="1"/>
</dbReference>
<evidence type="ECO:0000313" key="5">
    <source>
        <dbReference type="EMBL" id="ESK40015.1"/>
    </source>
</evidence>
<dbReference type="STRING" id="1392540.P256_00454"/>
<evidence type="ECO:0000256" key="1">
    <source>
        <dbReference type="ARBA" id="ARBA00007409"/>
    </source>
</evidence>
<dbReference type="PANTHER" id="PTHR44051:SF19">
    <property type="entry name" value="DISULFIDE-BOND OXIDOREDUCTASE YFCG"/>
    <property type="match status" value="1"/>
</dbReference>
<feature type="domain" description="GST C-terminal" evidence="4">
    <location>
        <begin position="87"/>
        <end position="205"/>
    </location>
</feature>
<keyword evidence="6" id="KW-1185">Reference proteome</keyword>
<dbReference type="CDD" id="cd03047">
    <property type="entry name" value="GST_N_2"/>
    <property type="match status" value="1"/>
</dbReference>
<proteinExistence type="inferred from homology"/>
<reference evidence="5 6" key="1">
    <citation type="submission" date="2013-10" db="EMBL/GenBank/DDBJ databases">
        <title>The Genome Sequence of Acinetobacter nectaris CIP 110549.</title>
        <authorList>
            <consortium name="The Broad Institute Genomics Platform"/>
            <consortium name="The Broad Institute Genome Sequencing Center for Infectious Disease"/>
            <person name="Cerqueira G."/>
            <person name="Feldgarden M."/>
            <person name="Courvalin P."/>
            <person name="Grillot-Courvalin C."/>
            <person name="Clermont D."/>
            <person name="Rocha E."/>
            <person name="Yoon E.-J."/>
            <person name="Nemec A."/>
            <person name="Young S.K."/>
            <person name="Zeng Q."/>
            <person name="Gargeya S."/>
            <person name="Fitzgerald M."/>
            <person name="Abouelleil A."/>
            <person name="Alvarado L."/>
            <person name="Berlin A.M."/>
            <person name="Chapman S.B."/>
            <person name="Gainer-Dewar J."/>
            <person name="Goldberg J."/>
            <person name="Gnerre S."/>
            <person name="Griggs A."/>
            <person name="Gujja S."/>
            <person name="Hansen M."/>
            <person name="Howarth C."/>
            <person name="Imamovic A."/>
            <person name="Ireland A."/>
            <person name="Larimer J."/>
            <person name="McCowan C."/>
            <person name="Murphy C."/>
            <person name="Pearson M."/>
            <person name="Poon T.W."/>
            <person name="Priest M."/>
            <person name="Roberts A."/>
            <person name="Saif S."/>
            <person name="Shea T."/>
            <person name="Sykes S."/>
            <person name="Wortman J."/>
            <person name="Nusbaum C."/>
            <person name="Birren B."/>
        </authorList>
    </citation>
    <scope>NUCLEOTIDE SEQUENCE [LARGE SCALE GENOMIC DNA]</scope>
    <source>
        <strain evidence="5 6">CIP 110549</strain>
    </source>
</reference>
<organism evidence="5 6">
    <name type="scientific">Acinetobacter nectaris CIP 110549</name>
    <dbReference type="NCBI Taxonomy" id="1392540"/>
    <lineage>
        <taxon>Bacteria</taxon>
        <taxon>Pseudomonadati</taxon>
        <taxon>Pseudomonadota</taxon>
        <taxon>Gammaproteobacteria</taxon>
        <taxon>Moraxellales</taxon>
        <taxon>Moraxellaceae</taxon>
        <taxon>Acinetobacter</taxon>
    </lineage>
</organism>
<evidence type="ECO:0000259" key="3">
    <source>
        <dbReference type="PROSITE" id="PS50404"/>
    </source>
</evidence>
<dbReference type="GO" id="GO:0016740">
    <property type="term" value="F:transferase activity"/>
    <property type="evidence" value="ECO:0007669"/>
    <property type="project" value="UniProtKB-KW"/>
</dbReference>
<dbReference type="Proteomes" id="UP000023785">
    <property type="component" value="Unassembled WGS sequence"/>
</dbReference>
<dbReference type="SFLD" id="SFLDS00019">
    <property type="entry name" value="Glutathione_Transferase_(cytos"/>
    <property type="match status" value="1"/>
</dbReference>